<evidence type="ECO:0000313" key="3">
    <source>
        <dbReference type="Proteomes" id="UP000192578"/>
    </source>
</evidence>
<evidence type="ECO:0000313" key="2">
    <source>
        <dbReference type="EMBL" id="OWA53722.1"/>
    </source>
</evidence>
<dbReference type="AlphaFoldDB" id="A0A9X6RN75"/>
<feature type="compositionally biased region" description="Acidic residues" evidence="1">
    <location>
        <begin position="172"/>
        <end position="186"/>
    </location>
</feature>
<dbReference type="EMBL" id="MTYJ01000341">
    <property type="protein sequence ID" value="OWA53722.1"/>
    <property type="molecule type" value="Genomic_DNA"/>
</dbReference>
<protein>
    <submittedName>
        <fullName evidence="2">Uncharacterized protein</fullName>
    </submittedName>
</protein>
<feature type="region of interest" description="Disordered" evidence="1">
    <location>
        <begin position="126"/>
        <end position="209"/>
    </location>
</feature>
<sequence>MPKAKFFRAKAFIPSDQNRSNPMPQSFLNILKGLQEQEDIVVFEYGDDKVIELVLPSNLTTAKLRPRFTTELLESYAGKTRLEVGMPVRLFWSSHHDCCPAIVVGGSPDYQEMNALFKQLTAGHKTGNMVKKAPSKRKKSLRATINEKADERQKKRQKLTTDELSEVRAEMSEENFDISEQESENQDDSKELEDHGGEEMSPSLDQLRTDGNLTVMQEKDHAEYKRLRALQQPVIAKTKIGPDNIDKIYKHLVDFRHSKRADGSEGLIEMRSKSDLTKEWTKAFAGRIARLKKALHADQQVDETPTPTTDA</sequence>
<feature type="compositionally biased region" description="Basic and acidic residues" evidence="1">
    <location>
        <begin position="187"/>
        <end position="198"/>
    </location>
</feature>
<feature type="compositionally biased region" description="Basic and acidic residues" evidence="1">
    <location>
        <begin position="145"/>
        <end position="171"/>
    </location>
</feature>
<accession>A0A9X6RN75</accession>
<gene>
    <name evidence="2" type="ORF">BV898_18144</name>
</gene>
<proteinExistence type="predicted"/>
<keyword evidence="3" id="KW-1185">Reference proteome</keyword>
<dbReference type="Proteomes" id="UP000192578">
    <property type="component" value="Unassembled WGS sequence"/>
</dbReference>
<name>A0A9X6RN75_HYPEX</name>
<comment type="caution">
    <text evidence="2">The sequence shown here is derived from an EMBL/GenBank/DDBJ whole genome shotgun (WGS) entry which is preliminary data.</text>
</comment>
<reference evidence="3" key="1">
    <citation type="submission" date="2017-01" db="EMBL/GenBank/DDBJ databases">
        <title>Comparative genomics of anhydrobiosis in the tardigrade Hypsibius dujardini.</title>
        <authorList>
            <person name="Yoshida Y."/>
            <person name="Koutsovoulos G."/>
            <person name="Laetsch D."/>
            <person name="Stevens L."/>
            <person name="Kumar S."/>
            <person name="Horikawa D."/>
            <person name="Ishino K."/>
            <person name="Komine S."/>
            <person name="Tomita M."/>
            <person name="Blaxter M."/>
            <person name="Arakawa K."/>
        </authorList>
    </citation>
    <scope>NUCLEOTIDE SEQUENCE [LARGE SCALE GENOMIC DNA]</scope>
    <source>
        <strain evidence="3">Z151</strain>
    </source>
</reference>
<organism evidence="2 3">
    <name type="scientific">Hypsibius exemplaris</name>
    <name type="common">Freshwater tardigrade</name>
    <dbReference type="NCBI Taxonomy" id="2072580"/>
    <lineage>
        <taxon>Eukaryota</taxon>
        <taxon>Metazoa</taxon>
        <taxon>Ecdysozoa</taxon>
        <taxon>Tardigrada</taxon>
        <taxon>Eutardigrada</taxon>
        <taxon>Parachela</taxon>
        <taxon>Hypsibioidea</taxon>
        <taxon>Hypsibiidae</taxon>
        <taxon>Hypsibius</taxon>
    </lineage>
</organism>
<evidence type="ECO:0000256" key="1">
    <source>
        <dbReference type="SAM" id="MobiDB-lite"/>
    </source>
</evidence>